<organism evidence="1">
    <name type="scientific">Arundo donax</name>
    <name type="common">Giant reed</name>
    <name type="synonym">Donax arundinaceus</name>
    <dbReference type="NCBI Taxonomy" id="35708"/>
    <lineage>
        <taxon>Eukaryota</taxon>
        <taxon>Viridiplantae</taxon>
        <taxon>Streptophyta</taxon>
        <taxon>Embryophyta</taxon>
        <taxon>Tracheophyta</taxon>
        <taxon>Spermatophyta</taxon>
        <taxon>Magnoliopsida</taxon>
        <taxon>Liliopsida</taxon>
        <taxon>Poales</taxon>
        <taxon>Poaceae</taxon>
        <taxon>PACMAD clade</taxon>
        <taxon>Arundinoideae</taxon>
        <taxon>Arundineae</taxon>
        <taxon>Arundo</taxon>
    </lineage>
</organism>
<reference evidence="1" key="2">
    <citation type="journal article" date="2015" name="Data Brief">
        <title>Shoot transcriptome of the giant reed, Arundo donax.</title>
        <authorList>
            <person name="Barrero R.A."/>
            <person name="Guerrero F.D."/>
            <person name="Moolhuijzen P."/>
            <person name="Goolsby J.A."/>
            <person name="Tidwell J."/>
            <person name="Bellgard S.E."/>
            <person name="Bellgard M.I."/>
        </authorList>
    </citation>
    <scope>NUCLEOTIDE SEQUENCE</scope>
    <source>
        <tissue evidence="1">Shoot tissue taken approximately 20 cm above the soil surface</tissue>
    </source>
</reference>
<dbReference type="EMBL" id="GBRH01271585">
    <property type="protein sequence ID" value="JAD26310.1"/>
    <property type="molecule type" value="Transcribed_RNA"/>
</dbReference>
<proteinExistence type="predicted"/>
<name>A0A0A8YMK3_ARUDO</name>
<dbReference type="AlphaFoldDB" id="A0A0A8YMK3"/>
<sequence length="16" mass="1866">MGGCLWERTEERWVGG</sequence>
<reference evidence="1" key="1">
    <citation type="submission" date="2014-09" db="EMBL/GenBank/DDBJ databases">
        <authorList>
            <person name="Magalhaes I.L.F."/>
            <person name="Oliveira U."/>
            <person name="Santos F.R."/>
            <person name="Vidigal T.H.D.A."/>
            <person name="Brescovit A.D."/>
            <person name="Santos A.J."/>
        </authorList>
    </citation>
    <scope>NUCLEOTIDE SEQUENCE</scope>
    <source>
        <tissue evidence="1">Shoot tissue taken approximately 20 cm above the soil surface</tissue>
    </source>
</reference>
<accession>A0A0A8YMK3</accession>
<evidence type="ECO:0000313" key="1">
    <source>
        <dbReference type="EMBL" id="JAD26310.1"/>
    </source>
</evidence>
<protein>
    <submittedName>
        <fullName evidence="1">Uncharacterized protein</fullName>
    </submittedName>
</protein>